<evidence type="ECO:0000313" key="2">
    <source>
        <dbReference type="EMBL" id="PLW43637.1"/>
    </source>
</evidence>
<feature type="region of interest" description="Disordered" evidence="1">
    <location>
        <begin position="71"/>
        <end position="134"/>
    </location>
</feature>
<gene>
    <name evidence="2" type="ORF">PCANC_10856</name>
</gene>
<dbReference type="EMBL" id="PGCJ01000145">
    <property type="protein sequence ID" value="PLW43637.1"/>
    <property type="molecule type" value="Genomic_DNA"/>
</dbReference>
<evidence type="ECO:0000256" key="1">
    <source>
        <dbReference type="SAM" id="MobiDB-lite"/>
    </source>
</evidence>
<feature type="compositionally biased region" description="Polar residues" evidence="1">
    <location>
        <begin position="14"/>
        <end position="26"/>
    </location>
</feature>
<proteinExistence type="predicted"/>
<accession>A0A2N5V116</accession>
<reference evidence="2 3" key="1">
    <citation type="submission" date="2017-11" db="EMBL/GenBank/DDBJ databases">
        <title>De novo assembly and phasing of dikaryotic genomes from two isolates of Puccinia coronata f. sp. avenae, the causal agent of oat crown rust.</title>
        <authorList>
            <person name="Miller M.E."/>
            <person name="Zhang Y."/>
            <person name="Omidvar V."/>
            <person name="Sperschneider J."/>
            <person name="Schwessinger B."/>
            <person name="Raley C."/>
            <person name="Palmer J.M."/>
            <person name="Garnica D."/>
            <person name="Upadhyaya N."/>
            <person name="Rathjen J."/>
            <person name="Taylor J.M."/>
            <person name="Park R.F."/>
            <person name="Dodds P.N."/>
            <person name="Hirsch C.D."/>
            <person name="Kianian S.F."/>
            <person name="Figueroa M."/>
        </authorList>
    </citation>
    <scope>NUCLEOTIDE SEQUENCE [LARGE SCALE GENOMIC DNA]</scope>
    <source>
        <strain evidence="2">12NC29</strain>
    </source>
</reference>
<keyword evidence="3" id="KW-1185">Reference proteome</keyword>
<organism evidence="2 3">
    <name type="scientific">Puccinia coronata f. sp. avenae</name>
    <dbReference type="NCBI Taxonomy" id="200324"/>
    <lineage>
        <taxon>Eukaryota</taxon>
        <taxon>Fungi</taxon>
        <taxon>Dikarya</taxon>
        <taxon>Basidiomycota</taxon>
        <taxon>Pucciniomycotina</taxon>
        <taxon>Pucciniomycetes</taxon>
        <taxon>Pucciniales</taxon>
        <taxon>Pucciniaceae</taxon>
        <taxon>Puccinia</taxon>
    </lineage>
</organism>
<name>A0A2N5V116_9BASI</name>
<protein>
    <submittedName>
        <fullName evidence="2">Uncharacterized protein</fullName>
    </submittedName>
</protein>
<dbReference type="AlphaFoldDB" id="A0A2N5V116"/>
<dbReference type="Proteomes" id="UP000235388">
    <property type="component" value="Unassembled WGS sequence"/>
</dbReference>
<sequence>MSSTGWFTRRTVGTGDSRSPDISSSHRLGDSTIPRQYTRLPSGPASAIGPGWQIAVGCLPPPWACRRLSSQPRTTLSGHRRLPRPFGNYPAHLGPPRQATGGSHGLSATIQPTWDHPVRPPRALPSSHCLPYHP</sequence>
<feature type="region of interest" description="Disordered" evidence="1">
    <location>
        <begin position="1"/>
        <end position="44"/>
    </location>
</feature>
<evidence type="ECO:0000313" key="3">
    <source>
        <dbReference type="Proteomes" id="UP000235388"/>
    </source>
</evidence>
<comment type="caution">
    <text evidence="2">The sequence shown here is derived from an EMBL/GenBank/DDBJ whole genome shotgun (WGS) entry which is preliminary data.</text>
</comment>